<protein>
    <submittedName>
        <fullName evidence="2">Uncharacterized protein</fullName>
    </submittedName>
</protein>
<feature type="compositionally biased region" description="Gly residues" evidence="1">
    <location>
        <begin position="87"/>
        <end position="96"/>
    </location>
</feature>
<accession>A0ABT5Z0C7</accession>
<proteinExistence type="predicted"/>
<organism evidence="2 3">
    <name type="scientific">Streptantibioticus ferralitis</name>
    <dbReference type="NCBI Taxonomy" id="236510"/>
    <lineage>
        <taxon>Bacteria</taxon>
        <taxon>Bacillati</taxon>
        <taxon>Actinomycetota</taxon>
        <taxon>Actinomycetes</taxon>
        <taxon>Kitasatosporales</taxon>
        <taxon>Streptomycetaceae</taxon>
        <taxon>Streptantibioticus</taxon>
    </lineage>
</organism>
<dbReference type="RefSeq" id="WP_275815081.1">
    <property type="nucleotide sequence ID" value="NZ_BAAANM010000016.1"/>
</dbReference>
<comment type="caution">
    <text evidence="2">The sequence shown here is derived from an EMBL/GenBank/DDBJ whole genome shotgun (WGS) entry which is preliminary data.</text>
</comment>
<evidence type="ECO:0000313" key="3">
    <source>
        <dbReference type="Proteomes" id="UP001220022"/>
    </source>
</evidence>
<feature type="region of interest" description="Disordered" evidence="1">
    <location>
        <begin position="68"/>
        <end position="104"/>
    </location>
</feature>
<reference evidence="2 3" key="1">
    <citation type="submission" date="2023-03" db="EMBL/GenBank/DDBJ databases">
        <title>Draft genome sequence of type strain Streptomyces ferralitis JCM 14344.</title>
        <authorList>
            <person name="Klaysubun C."/>
            <person name="Duangmal K."/>
        </authorList>
    </citation>
    <scope>NUCLEOTIDE SEQUENCE [LARGE SCALE GENOMIC DNA]</scope>
    <source>
        <strain evidence="2 3">JCM 14344</strain>
    </source>
</reference>
<dbReference type="EMBL" id="JARHTQ010000009">
    <property type="protein sequence ID" value="MDF2257286.1"/>
    <property type="molecule type" value="Genomic_DNA"/>
</dbReference>
<dbReference type="Proteomes" id="UP001220022">
    <property type="component" value="Unassembled WGS sequence"/>
</dbReference>
<sequence>MEAGDHHAMPHRDAEPRGVLGRQRLQVALRHRGRVGDRLMARHLGIGVVDEVAGSIMAAKWPARLSVPLGRPWPGRRPQRHPLSGVRGAGVRGCGTGWRPSCAP</sequence>
<gene>
    <name evidence="2" type="ORF">P2L57_16570</name>
</gene>
<evidence type="ECO:0000256" key="1">
    <source>
        <dbReference type="SAM" id="MobiDB-lite"/>
    </source>
</evidence>
<keyword evidence="3" id="KW-1185">Reference proteome</keyword>
<name>A0ABT5Z0C7_9ACTN</name>
<evidence type="ECO:0000313" key="2">
    <source>
        <dbReference type="EMBL" id="MDF2257286.1"/>
    </source>
</evidence>